<comment type="caution">
    <text evidence="2">The sequence shown here is derived from an EMBL/GenBank/DDBJ whole genome shotgun (WGS) entry which is preliminary data.</text>
</comment>
<reference evidence="2" key="1">
    <citation type="journal article" date="2023" name="IMA Fungus">
        <title>Comparative genomic study of the Penicillium genus elucidates a diverse pangenome and 15 lateral gene transfer events.</title>
        <authorList>
            <person name="Petersen C."/>
            <person name="Sorensen T."/>
            <person name="Nielsen M.R."/>
            <person name="Sondergaard T.E."/>
            <person name="Sorensen J.L."/>
            <person name="Fitzpatrick D.A."/>
            <person name="Frisvad J.C."/>
            <person name="Nielsen K.L."/>
        </authorList>
    </citation>
    <scope>NUCLEOTIDE SEQUENCE</scope>
    <source>
        <strain evidence="2">IBT 17514</strain>
    </source>
</reference>
<protein>
    <submittedName>
        <fullName evidence="2">Uncharacterized protein</fullName>
    </submittedName>
</protein>
<reference evidence="2" key="2">
    <citation type="submission" date="2023-01" db="EMBL/GenBank/DDBJ databases">
        <authorList>
            <person name="Petersen C."/>
        </authorList>
    </citation>
    <scope>NUCLEOTIDE SEQUENCE</scope>
    <source>
        <strain evidence="2">IBT 17514</strain>
    </source>
</reference>
<name>A0AAD6MS20_9EURO</name>
<sequence length="123" mass="13621">MNILFPQVYHTTKAPNPATPQEPEPWVIALKDTIKDKYKSRSTASSKSSMTLSDNASTRSTVSSATTLNMLALEAPKKKKHWYSLGSKSSETLSDPKFVRNSDKQATLKAIHNEAVASYFSTR</sequence>
<dbReference type="Proteomes" id="UP001215712">
    <property type="component" value="Unassembled WGS sequence"/>
</dbReference>
<feature type="compositionally biased region" description="Low complexity" evidence="1">
    <location>
        <begin position="41"/>
        <end position="59"/>
    </location>
</feature>
<accession>A0AAD6MS20</accession>
<feature type="region of interest" description="Disordered" evidence="1">
    <location>
        <begin position="39"/>
        <end position="59"/>
    </location>
</feature>
<evidence type="ECO:0000256" key="1">
    <source>
        <dbReference type="SAM" id="MobiDB-lite"/>
    </source>
</evidence>
<evidence type="ECO:0000313" key="2">
    <source>
        <dbReference type="EMBL" id="KAJ5709521.1"/>
    </source>
</evidence>
<keyword evidence="3" id="KW-1185">Reference proteome</keyword>
<dbReference type="EMBL" id="JAQJAN010000018">
    <property type="protein sequence ID" value="KAJ5709521.1"/>
    <property type="molecule type" value="Genomic_DNA"/>
</dbReference>
<proteinExistence type="predicted"/>
<feature type="region of interest" description="Disordered" evidence="1">
    <location>
        <begin position="1"/>
        <end position="23"/>
    </location>
</feature>
<gene>
    <name evidence="2" type="ORF">N7493_009812</name>
</gene>
<evidence type="ECO:0000313" key="3">
    <source>
        <dbReference type="Proteomes" id="UP001215712"/>
    </source>
</evidence>
<dbReference type="AlphaFoldDB" id="A0AAD6MS20"/>
<organism evidence="2 3">
    <name type="scientific">Penicillium malachiteum</name>
    <dbReference type="NCBI Taxonomy" id="1324776"/>
    <lineage>
        <taxon>Eukaryota</taxon>
        <taxon>Fungi</taxon>
        <taxon>Dikarya</taxon>
        <taxon>Ascomycota</taxon>
        <taxon>Pezizomycotina</taxon>
        <taxon>Eurotiomycetes</taxon>
        <taxon>Eurotiomycetidae</taxon>
        <taxon>Eurotiales</taxon>
        <taxon>Aspergillaceae</taxon>
        <taxon>Penicillium</taxon>
    </lineage>
</organism>